<comment type="caution">
    <text evidence="2">The sequence shown here is derived from an EMBL/GenBank/DDBJ whole genome shotgun (WGS) entry which is preliminary data.</text>
</comment>
<feature type="transmembrane region" description="Helical" evidence="1">
    <location>
        <begin position="36"/>
        <end position="55"/>
    </location>
</feature>
<sequence>MEETTSAVVGKFATATTATGVGVMITGWAAAIDWGFWIGVGIGLVGLLISLYNYITNLKFQRKKDKREEEIHELTKKQLQGLSDVSKE</sequence>
<proteinExistence type="predicted"/>
<dbReference type="STRING" id="1977882.B9T28_09635"/>
<protein>
    <recommendedName>
        <fullName evidence="4">Holin</fullName>
    </recommendedName>
</protein>
<reference evidence="2 3" key="1">
    <citation type="submission" date="2017-04" db="EMBL/GenBank/DDBJ databases">
        <title>High diversity of culturable Acinetobacter species in natural soil and water ecosystems.</title>
        <authorList>
            <person name="Nemec A."/>
            <person name="Radolfova-Krizova L."/>
        </authorList>
    </citation>
    <scope>NUCLEOTIDE SEQUENCE [LARGE SCALE GENOMIC DNA]</scope>
    <source>
        <strain evidence="2 3">ANC 4999</strain>
    </source>
</reference>
<gene>
    <name evidence="2" type="ORF">B9T28_09635</name>
</gene>
<keyword evidence="1" id="KW-0812">Transmembrane</keyword>
<dbReference type="AlphaFoldDB" id="A0A1Y3CFV5"/>
<keyword evidence="1" id="KW-1133">Transmembrane helix</keyword>
<evidence type="ECO:0000313" key="2">
    <source>
        <dbReference type="EMBL" id="OTG65236.1"/>
    </source>
</evidence>
<evidence type="ECO:0008006" key="4">
    <source>
        <dbReference type="Google" id="ProtNLM"/>
    </source>
</evidence>
<evidence type="ECO:0000313" key="3">
    <source>
        <dbReference type="Proteomes" id="UP000242765"/>
    </source>
</evidence>
<keyword evidence="1" id="KW-0472">Membrane</keyword>
<organism evidence="2 3">
    <name type="scientific">Acinetobacter silvestris</name>
    <dbReference type="NCBI Taxonomy" id="1977882"/>
    <lineage>
        <taxon>Bacteria</taxon>
        <taxon>Pseudomonadati</taxon>
        <taxon>Pseudomonadota</taxon>
        <taxon>Gammaproteobacteria</taxon>
        <taxon>Moraxellales</taxon>
        <taxon>Moraxellaceae</taxon>
        <taxon>Acinetobacter</taxon>
    </lineage>
</organism>
<keyword evidence="3" id="KW-1185">Reference proteome</keyword>
<accession>A0A1Y3CFV5</accession>
<dbReference type="Proteomes" id="UP000242765">
    <property type="component" value="Unassembled WGS sequence"/>
</dbReference>
<dbReference type="EMBL" id="NEGB01000005">
    <property type="protein sequence ID" value="OTG65236.1"/>
    <property type="molecule type" value="Genomic_DNA"/>
</dbReference>
<evidence type="ECO:0000256" key="1">
    <source>
        <dbReference type="SAM" id="Phobius"/>
    </source>
</evidence>
<feature type="transmembrane region" description="Helical" evidence="1">
    <location>
        <begin position="12"/>
        <end position="30"/>
    </location>
</feature>
<name>A0A1Y3CFV5_9GAMM</name>